<name>D3FBU3_CONWI</name>
<dbReference type="AlphaFoldDB" id="D3FBU3"/>
<dbReference type="PANTHER" id="PTHR30136:SF24">
    <property type="entry name" value="HTH-TYPE TRANSCRIPTIONAL REPRESSOR ALLR"/>
    <property type="match status" value="1"/>
</dbReference>
<dbReference type="SUPFAM" id="SSF46785">
    <property type="entry name" value="Winged helix' DNA-binding domain"/>
    <property type="match status" value="1"/>
</dbReference>
<feature type="domain" description="IclR-ED" evidence="5">
    <location>
        <begin position="73"/>
        <end position="256"/>
    </location>
</feature>
<dbReference type="PROSITE" id="PS51078">
    <property type="entry name" value="ICLR_ED"/>
    <property type="match status" value="1"/>
</dbReference>
<reference evidence="6 7" key="1">
    <citation type="journal article" date="2010" name="Stand. Genomic Sci.">
        <title>Complete genome sequence of Conexibacter woesei type strain (ID131577).</title>
        <authorList>
            <person name="Pukall R."/>
            <person name="Lapidus A."/>
            <person name="Glavina Del Rio T."/>
            <person name="Copeland A."/>
            <person name="Tice H."/>
            <person name="Cheng J.-F."/>
            <person name="Lucas S."/>
            <person name="Chen F."/>
            <person name="Nolan M."/>
            <person name="Bruce D."/>
            <person name="Goodwin L."/>
            <person name="Pitluck S."/>
            <person name="Mavromatis K."/>
            <person name="Ivanova N."/>
            <person name="Ovchinnikova G."/>
            <person name="Pati A."/>
            <person name="Chen A."/>
            <person name="Palaniappan K."/>
            <person name="Land M."/>
            <person name="Hauser L."/>
            <person name="Chang Y.-J."/>
            <person name="Jeffries C.D."/>
            <person name="Chain P."/>
            <person name="Meincke L."/>
            <person name="Sims D."/>
            <person name="Brettin T."/>
            <person name="Detter J.C."/>
            <person name="Rohde M."/>
            <person name="Goeker M."/>
            <person name="Bristow J."/>
            <person name="Eisen J.A."/>
            <person name="Markowitz V."/>
            <person name="Kyrpides N.C."/>
            <person name="Klenk H.-P."/>
            <person name="Hugenholtz P."/>
        </authorList>
    </citation>
    <scope>NUCLEOTIDE SEQUENCE [LARGE SCALE GENOMIC DNA]</scope>
    <source>
        <strain evidence="7">DSM 14684 / CIP 108061 / JCM 11494 / NBRC 100937 / ID131577</strain>
    </source>
</reference>
<dbReference type="Gene3D" id="3.30.450.40">
    <property type="match status" value="1"/>
</dbReference>
<dbReference type="SMART" id="SM00346">
    <property type="entry name" value="HTH_ICLR"/>
    <property type="match status" value="1"/>
</dbReference>
<dbReference type="STRING" id="469383.Cwoe_2939"/>
<dbReference type="Pfam" id="PF01614">
    <property type="entry name" value="IclR_C"/>
    <property type="match status" value="1"/>
</dbReference>
<keyword evidence="3" id="KW-0804">Transcription</keyword>
<evidence type="ECO:0000259" key="4">
    <source>
        <dbReference type="PROSITE" id="PS51077"/>
    </source>
</evidence>
<evidence type="ECO:0000256" key="2">
    <source>
        <dbReference type="ARBA" id="ARBA00023125"/>
    </source>
</evidence>
<dbReference type="Proteomes" id="UP000008229">
    <property type="component" value="Chromosome"/>
</dbReference>
<gene>
    <name evidence="6" type="ordered locus">Cwoe_2939</name>
</gene>
<protein>
    <submittedName>
        <fullName evidence="6">Transcriptional regulator, IclR family</fullName>
    </submittedName>
</protein>
<dbReference type="PANTHER" id="PTHR30136">
    <property type="entry name" value="HELIX-TURN-HELIX TRANSCRIPTIONAL REGULATOR, ICLR FAMILY"/>
    <property type="match status" value="1"/>
</dbReference>
<evidence type="ECO:0000256" key="1">
    <source>
        <dbReference type="ARBA" id="ARBA00023015"/>
    </source>
</evidence>
<dbReference type="GO" id="GO:0003700">
    <property type="term" value="F:DNA-binding transcription factor activity"/>
    <property type="evidence" value="ECO:0007669"/>
    <property type="project" value="TreeGrafter"/>
</dbReference>
<dbReference type="PROSITE" id="PS51077">
    <property type="entry name" value="HTH_ICLR"/>
    <property type="match status" value="1"/>
</dbReference>
<dbReference type="RefSeq" id="WP_012934409.1">
    <property type="nucleotide sequence ID" value="NC_013739.1"/>
</dbReference>
<dbReference type="GO" id="GO:0003677">
    <property type="term" value="F:DNA binding"/>
    <property type="evidence" value="ECO:0007669"/>
    <property type="project" value="UniProtKB-KW"/>
</dbReference>
<dbReference type="eggNOG" id="COG1414">
    <property type="taxonomic scope" value="Bacteria"/>
</dbReference>
<evidence type="ECO:0000259" key="5">
    <source>
        <dbReference type="PROSITE" id="PS51078"/>
    </source>
</evidence>
<evidence type="ECO:0000313" key="6">
    <source>
        <dbReference type="EMBL" id="ADB51358.1"/>
    </source>
</evidence>
<dbReference type="InterPro" id="IPR036390">
    <property type="entry name" value="WH_DNA-bd_sf"/>
</dbReference>
<dbReference type="OrthoDB" id="60629at2"/>
<organism evidence="6 7">
    <name type="scientific">Conexibacter woesei (strain DSM 14684 / CCUG 47730 / CIP 108061 / JCM 11494 / NBRC 100937 / ID131577)</name>
    <dbReference type="NCBI Taxonomy" id="469383"/>
    <lineage>
        <taxon>Bacteria</taxon>
        <taxon>Bacillati</taxon>
        <taxon>Actinomycetota</taxon>
        <taxon>Thermoleophilia</taxon>
        <taxon>Solirubrobacterales</taxon>
        <taxon>Conexibacteraceae</taxon>
        <taxon>Conexibacter</taxon>
    </lineage>
</organism>
<dbReference type="SUPFAM" id="SSF55781">
    <property type="entry name" value="GAF domain-like"/>
    <property type="match status" value="1"/>
</dbReference>
<dbReference type="InterPro" id="IPR014757">
    <property type="entry name" value="Tscrpt_reg_IclR_C"/>
</dbReference>
<dbReference type="InterPro" id="IPR005471">
    <property type="entry name" value="Tscrpt_reg_IclR_N"/>
</dbReference>
<dbReference type="HOGENOM" id="CLU_062618_5_5_11"/>
<reference evidence="7" key="2">
    <citation type="submission" date="2010-01" db="EMBL/GenBank/DDBJ databases">
        <title>The complete genome of Conexibacter woesei DSM 14684.</title>
        <authorList>
            <consortium name="US DOE Joint Genome Institute (JGI-PGF)"/>
            <person name="Lucas S."/>
            <person name="Copeland A."/>
            <person name="Lapidus A."/>
            <person name="Glavina del Rio T."/>
            <person name="Dalin E."/>
            <person name="Tice H."/>
            <person name="Bruce D."/>
            <person name="Goodwin L."/>
            <person name="Pitluck S."/>
            <person name="Kyrpides N."/>
            <person name="Mavromatis K."/>
            <person name="Ivanova N."/>
            <person name="Mikhailova N."/>
            <person name="Chertkov O."/>
            <person name="Brettin T."/>
            <person name="Detter J.C."/>
            <person name="Han C."/>
            <person name="Larimer F."/>
            <person name="Land M."/>
            <person name="Hauser L."/>
            <person name="Markowitz V."/>
            <person name="Cheng J.-F."/>
            <person name="Hugenholtz P."/>
            <person name="Woyke T."/>
            <person name="Wu D."/>
            <person name="Pukall R."/>
            <person name="Steenblock K."/>
            <person name="Schneider S."/>
            <person name="Klenk H.-P."/>
            <person name="Eisen J.A."/>
        </authorList>
    </citation>
    <scope>NUCLEOTIDE SEQUENCE [LARGE SCALE GENOMIC DNA]</scope>
    <source>
        <strain evidence="7">DSM 14684 / CIP 108061 / JCM 11494 / NBRC 100937 / ID131577</strain>
    </source>
</reference>
<keyword evidence="7" id="KW-1185">Reference proteome</keyword>
<dbReference type="InterPro" id="IPR050707">
    <property type="entry name" value="HTH_MetabolicPath_Reg"/>
</dbReference>
<sequence length="269" mass="27812">MAASSGDLSSLEKGLAVLRELAAGESGMTAGQLSTATSLNRTTIYRLCDALERGGWTMRTSDDDATRFELGVAAHGLAVLITNKYDTEARLRPVISELSQALGKTVHVGALERAEVVHVARALPSSGLSVAARLGTREHAHCSGLGKALLATLSPAVVDELFPTDELPRQTERSIVTRKALHEELARIRAAGYALDDEEGTLGVRCVASPVFTSGGRALFALSVTSVPAGLLGDDLTRAVDAVRGAAALLSASFGGAVPSGWGTPAPAT</sequence>
<dbReference type="InterPro" id="IPR029016">
    <property type="entry name" value="GAF-like_dom_sf"/>
</dbReference>
<proteinExistence type="predicted"/>
<dbReference type="Gene3D" id="1.10.10.10">
    <property type="entry name" value="Winged helix-like DNA-binding domain superfamily/Winged helix DNA-binding domain"/>
    <property type="match status" value="1"/>
</dbReference>
<accession>D3FBU3</accession>
<dbReference type="GO" id="GO:0045892">
    <property type="term" value="P:negative regulation of DNA-templated transcription"/>
    <property type="evidence" value="ECO:0007669"/>
    <property type="project" value="TreeGrafter"/>
</dbReference>
<feature type="domain" description="HTH iclR-type" evidence="4">
    <location>
        <begin position="8"/>
        <end position="72"/>
    </location>
</feature>
<dbReference type="KEGG" id="cwo:Cwoe_2939"/>
<keyword evidence="2" id="KW-0238">DNA-binding</keyword>
<dbReference type="InterPro" id="IPR036388">
    <property type="entry name" value="WH-like_DNA-bd_sf"/>
</dbReference>
<dbReference type="Pfam" id="PF09339">
    <property type="entry name" value="HTH_IclR"/>
    <property type="match status" value="1"/>
</dbReference>
<keyword evidence="1" id="KW-0805">Transcription regulation</keyword>
<dbReference type="EMBL" id="CP001854">
    <property type="protein sequence ID" value="ADB51358.1"/>
    <property type="molecule type" value="Genomic_DNA"/>
</dbReference>
<evidence type="ECO:0000256" key="3">
    <source>
        <dbReference type="ARBA" id="ARBA00023163"/>
    </source>
</evidence>
<evidence type="ECO:0000313" key="7">
    <source>
        <dbReference type="Proteomes" id="UP000008229"/>
    </source>
</evidence>